<keyword evidence="3" id="KW-1185">Reference proteome</keyword>
<evidence type="ECO:0000313" key="2">
    <source>
        <dbReference type="EMBL" id="AQT69250.1"/>
    </source>
</evidence>
<dbReference type="InterPro" id="IPR003141">
    <property type="entry name" value="Pol/His_phosphatase_N"/>
</dbReference>
<evidence type="ECO:0000313" key="3">
    <source>
        <dbReference type="Proteomes" id="UP000189674"/>
    </source>
</evidence>
<organism evidence="2 3">
    <name type="scientific">Anaerohalosphaera lusitana</name>
    <dbReference type="NCBI Taxonomy" id="1936003"/>
    <lineage>
        <taxon>Bacteria</taxon>
        <taxon>Pseudomonadati</taxon>
        <taxon>Planctomycetota</taxon>
        <taxon>Phycisphaerae</taxon>
        <taxon>Sedimentisphaerales</taxon>
        <taxon>Anaerohalosphaeraceae</taxon>
        <taxon>Anaerohalosphaera</taxon>
    </lineage>
</organism>
<proteinExistence type="predicted"/>
<dbReference type="STRING" id="1936003.STSP2_02439"/>
<dbReference type="GO" id="GO:0003824">
    <property type="term" value="F:catalytic activity"/>
    <property type="evidence" value="ECO:0007669"/>
    <property type="project" value="InterPro"/>
</dbReference>
<reference evidence="3" key="1">
    <citation type="submission" date="2017-02" db="EMBL/GenBank/DDBJ databases">
        <title>Comparative genomics and description of representatives of a novel lineage of planctomycetes thriving in anoxic sediments.</title>
        <authorList>
            <person name="Spring S."/>
            <person name="Bunk B."/>
            <person name="Sproer C."/>
        </authorList>
    </citation>
    <scope>NUCLEOTIDE SEQUENCE [LARGE SCALE GENOMIC DNA]</scope>
    <source>
        <strain evidence="3">ST-NAGAB-D1</strain>
    </source>
</reference>
<dbReference type="Gene3D" id="1.10.150.650">
    <property type="match status" value="1"/>
</dbReference>
<dbReference type="Gene3D" id="3.20.20.140">
    <property type="entry name" value="Metal-dependent hydrolases"/>
    <property type="match status" value="1"/>
</dbReference>
<accession>A0A1U9NNQ7</accession>
<evidence type="ECO:0000259" key="1">
    <source>
        <dbReference type="SMART" id="SM00481"/>
    </source>
</evidence>
<dbReference type="EMBL" id="CP019791">
    <property type="protein sequence ID" value="AQT69250.1"/>
    <property type="molecule type" value="Genomic_DNA"/>
</dbReference>
<dbReference type="RefSeq" id="WP_146662885.1">
    <property type="nucleotide sequence ID" value="NZ_CP019791.1"/>
</dbReference>
<dbReference type="OrthoDB" id="9804333at2"/>
<name>A0A1U9NNQ7_9BACT</name>
<dbReference type="SMART" id="SM00481">
    <property type="entry name" value="POLIIIAc"/>
    <property type="match status" value="1"/>
</dbReference>
<protein>
    <recommendedName>
        <fullName evidence="1">Polymerase/histidinol phosphatase N-terminal domain-containing protein</fullName>
    </recommendedName>
</protein>
<dbReference type="Proteomes" id="UP000189674">
    <property type="component" value="Chromosome"/>
</dbReference>
<gene>
    <name evidence="2" type="ORF">STSP2_02439</name>
</gene>
<dbReference type="SUPFAM" id="SSF89550">
    <property type="entry name" value="PHP domain-like"/>
    <property type="match status" value="1"/>
</dbReference>
<dbReference type="KEGG" id="alus:STSP2_02439"/>
<sequence length="443" mass="49013">MKMFRDLEAKLDSFEKSERVNAINALIQGTGDAGIKMPEPKPTVNLHCHTFFSYNCYDYSPSKLAWLARQKGLTAAGIVDFDVLDGVDEFHRACFMLGLKGFAGLETRVFVPEFSDKVINSPGEPGIAYHMGVGFPTGDVDTECAVFLDKLRTIARERNESLIGRVNDYLSPVTLDYEADVLSLTPNGNATERHICLAYAKKAEEVFGNGEELADFWAEKLQMDRKELDLPDGVGLQGAIRAKTMKKGGVGYVQPDGGSYPTLRETNRFILDAGGIPTMTWLNGLTDGEQLIEEMLDVYMAAGVAAINIIPDRNFTPGVVDEKLEKLHEVIGLAKKKGLPVFVGTEMNSPGQKFCDDFESDELAPFEDTFMQGAYIGYAHSVLQRYLGVGYLSEWADENFDSVFDKNAFFAEVGRKLPVERQPRLTDLSGNDFEPGDIMNLAE</sequence>
<dbReference type="InterPro" id="IPR016195">
    <property type="entry name" value="Pol/histidinol_Pase-like"/>
</dbReference>
<feature type="domain" description="Polymerase/histidinol phosphatase N-terminal" evidence="1">
    <location>
        <begin position="44"/>
        <end position="111"/>
    </location>
</feature>
<dbReference type="AlphaFoldDB" id="A0A1U9NNQ7"/>